<gene>
    <name evidence="2" type="ORF">CTEN210_16783</name>
</gene>
<organism evidence="2 3">
    <name type="scientific">Chaetoceros tenuissimus</name>
    <dbReference type="NCBI Taxonomy" id="426638"/>
    <lineage>
        <taxon>Eukaryota</taxon>
        <taxon>Sar</taxon>
        <taxon>Stramenopiles</taxon>
        <taxon>Ochrophyta</taxon>
        <taxon>Bacillariophyta</taxon>
        <taxon>Coscinodiscophyceae</taxon>
        <taxon>Chaetocerotophycidae</taxon>
        <taxon>Chaetocerotales</taxon>
        <taxon>Chaetocerotaceae</taxon>
        <taxon>Chaetoceros</taxon>
    </lineage>
</organism>
<reference evidence="2 3" key="1">
    <citation type="journal article" date="2021" name="Sci. Rep.">
        <title>The genome of the diatom Chaetoceros tenuissimus carries an ancient integrated fragment of an extant virus.</title>
        <authorList>
            <person name="Hongo Y."/>
            <person name="Kimura K."/>
            <person name="Takaki Y."/>
            <person name="Yoshida Y."/>
            <person name="Baba S."/>
            <person name="Kobayashi G."/>
            <person name="Nagasaki K."/>
            <person name="Hano T."/>
            <person name="Tomaru Y."/>
        </authorList>
    </citation>
    <scope>NUCLEOTIDE SEQUENCE [LARGE SCALE GENOMIC DNA]</scope>
    <source>
        <strain evidence="2 3">NIES-3715</strain>
    </source>
</reference>
<protein>
    <submittedName>
        <fullName evidence="2">Uncharacterized protein</fullName>
    </submittedName>
</protein>
<dbReference type="AlphaFoldDB" id="A0AAD3DA79"/>
<keyword evidence="3" id="KW-1185">Reference proteome</keyword>
<evidence type="ECO:0000256" key="1">
    <source>
        <dbReference type="SAM" id="SignalP"/>
    </source>
</evidence>
<dbReference type="EMBL" id="BLLK01000069">
    <property type="protein sequence ID" value="GFH60307.1"/>
    <property type="molecule type" value="Genomic_DNA"/>
</dbReference>
<accession>A0AAD3DA79</accession>
<sequence length="167" mass="18951">MYSLYFIATLFVTSADAFTCTSSRHFSSRLNSHERDNSETLQSALDPNIAKQFKVKICSSTSCEKRSKSFGLEEYALFSGIFERKNEQNLPMIEIDEAPCMGCCKFGPCIGVEHEDYEGYVGLEGMEPNEITPRIFQNIVSEGDLDRVWDSIENAIKVMAEQEEEEE</sequence>
<evidence type="ECO:0000313" key="2">
    <source>
        <dbReference type="EMBL" id="GFH60307.1"/>
    </source>
</evidence>
<dbReference type="CDD" id="cd02980">
    <property type="entry name" value="TRX_Fd_family"/>
    <property type="match status" value="1"/>
</dbReference>
<evidence type="ECO:0000313" key="3">
    <source>
        <dbReference type="Proteomes" id="UP001054902"/>
    </source>
</evidence>
<name>A0AAD3DA79_9STRA</name>
<feature type="chain" id="PRO_5041918722" evidence="1">
    <location>
        <begin position="18"/>
        <end position="167"/>
    </location>
</feature>
<comment type="caution">
    <text evidence="2">The sequence shown here is derived from an EMBL/GenBank/DDBJ whole genome shotgun (WGS) entry which is preliminary data.</text>
</comment>
<keyword evidence="1" id="KW-0732">Signal</keyword>
<dbReference type="Gene3D" id="3.40.30.10">
    <property type="entry name" value="Glutaredoxin"/>
    <property type="match status" value="1"/>
</dbReference>
<dbReference type="Proteomes" id="UP001054902">
    <property type="component" value="Unassembled WGS sequence"/>
</dbReference>
<proteinExistence type="predicted"/>
<feature type="signal peptide" evidence="1">
    <location>
        <begin position="1"/>
        <end position="17"/>
    </location>
</feature>